<evidence type="ECO:0000256" key="6">
    <source>
        <dbReference type="SAM" id="MobiDB-lite"/>
    </source>
</evidence>
<protein>
    <submittedName>
        <fullName evidence="10">Uncharacterized protein</fullName>
    </submittedName>
</protein>
<dbReference type="InterPro" id="IPR017884">
    <property type="entry name" value="SANT_dom"/>
</dbReference>
<feature type="compositionally biased region" description="Polar residues" evidence="6">
    <location>
        <begin position="154"/>
        <end position="171"/>
    </location>
</feature>
<dbReference type="NCBIfam" id="TIGR01557">
    <property type="entry name" value="myb_SHAQKYF"/>
    <property type="match status" value="1"/>
</dbReference>
<name>A0A7C9D111_OPUST</name>
<dbReference type="PANTHER" id="PTHR44191">
    <property type="entry name" value="TRANSCRIPTION FACTOR KUA1"/>
    <property type="match status" value="1"/>
</dbReference>
<evidence type="ECO:0000313" key="10">
    <source>
        <dbReference type="EMBL" id="MBA4630582.1"/>
    </source>
</evidence>
<dbReference type="CDD" id="cd00167">
    <property type="entry name" value="SANT"/>
    <property type="match status" value="1"/>
</dbReference>
<dbReference type="EMBL" id="GISG01074217">
    <property type="protein sequence ID" value="MBA4630582.1"/>
    <property type="molecule type" value="Transcribed_RNA"/>
</dbReference>
<dbReference type="GO" id="GO:0009739">
    <property type="term" value="P:response to gibberellin"/>
    <property type="evidence" value="ECO:0007669"/>
    <property type="project" value="TreeGrafter"/>
</dbReference>
<feature type="domain" description="Myb-like" evidence="7">
    <location>
        <begin position="86"/>
        <end position="138"/>
    </location>
</feature>
<feature type="region of interest" description="Disordered" evidence="6">
    <location>
        <begin position="69"/>
        <end position="93"/>
    </location>
</feature>
<dbReference type="AlphaFoldDB" id="A0A7C9D111"/>
<comment type="subcellular location">
    <subcellularLocation>
        <location evidence="1">Nucleus</location>
    </subcellularLocation>
</comment>
<evidence type="ECO:0000256" key="3">
    <source>
        <dbReference type="ARBA" id="ARBA00023125"/>
    </source>
</evidence>
<dbReference type="PROSITE" id="PS50090">
    <property type="entry name" value="MYB_LIKE"/>
    <property type="match status" value="1"/>
</dbReference>
<dbReference type="FunFam" id="1.10.10.60:FF:000009">
    <property type="entry name" value="transcription factor MYB1R1"/>
    <property type="match status" value="1"/>
</dbReference>
<sequence>MDRSKMSTDQEKSAGAGEFMLFGVRVVVDSMRKSVSLNNLSQYEHPLDSSNIDKDKDVAAVSAAADGYASADDAVPRSSSTTGGNRERKRGVPWTEEEHKLFLLGLQKVGKGDWRGISRNFVKTRTPTQVASHAQKYFLRRSNQNRRRRRSSLFDITTDTVSANPINDGSSQPPPPQQPAPMEAKSDIAVVRFSVPESSSFPAASIYSLAINNQSFESEMKFVQPLPVLVPPSSKSMAGFDLNESSLIDPSPLSLNLSLSMSLDLGNSSPSSSSSKHSAFQVMQGFSNGDSIISVA</sequence>
<dbReference type="InterPro" id="IPR009057">
    <property type="entry name" value="Homeodomain-like_sf"/>
</dbReference>
<reference evidence="10" key="1">
    <citation type="journal article" date="2013" name="J. Plant Res.">
        <title>Effect of fungi and light on seed germination of three Opuntia species from semiarid lands of central Mexico.</title>
        <authorList>
            <person name="Delgado-Sanchez P."/>
            <person name="Jimenez-Bremont J.F."/>
            <person name="Guerrero-Gonzalez Mde L."/>
            <person name="Flores J."/>
        </authorList>
    </citation>
    <scope>NUCLEOTIDE SEQUENCE</scope>
    <source>
        <tissue evidence="10">Cladode</tissue>
    </source>
</reference>
<dbReference type="GO" id="GO:0009723">
    <property type="term" value="P:response to ethylene"/>
    <property type="evidence" value="ECO:0007669"/>
    <property type="project" value="TreeGrafter"/>
</dbReference>
<keyword evidence="3" id="KW-0238">DNA-binding</keyword>
<evidence type="ECO:0000256" key="2">
    <source>
        <dbReference type="ARBA" id="ARBA00023015"/>
    </source>
</evidence>
<dbReference type="PROSITE" id="PS51294">
    <property type="entry name" value="HTH_MYB"/>
    <property type="match status" value="1"/>
</dbReference>
<dbReference type="GO" id="GO:0003677">
    <property type="term" value="F:DNA binding"/>
    <property type="evidence" value="ECO:0007669"/>
    <property type="project" value="UniProtKB-KW"/>
</dbReference>
<evidence type="ECO:0000259" key="7">
    <source>
        <dbReference type="PROSITE" id="PS50090"/>
    </source>
</evidence>
<reference evidence="10" key="2">
    <citation type="submission" date="2020-07" db="EMBL/GenBank/DDBJ databases">
        <authorList>
            <person name="Vera ALvarez R."/>
            <person name="Arias-Moreno D.M."/>
            <person name="Jimenez-Jacinto V."/>
            <person name="Jimenez-Bremont J.F."/>
            <person name="Swaminathan K."/>
            <person name="Moose S.P."/>
            <person name="Guerrero-Gonzalez M.L."/>
            <person name="Marino-Ramirez L."/>
            <person name="Landsman D."/>
            <person name="Rodriguez-Kessler M."/>
            <person name="Delgado-Sanchez P."/>
        </authorList>
    </citation>
    <scope>NUCLEOTIDE SEQUENCE</scope>
    <source>
        <tissue evidence="10">Cladode</tissue>
    </source>
</reference>
<dbReference type="GO" id="GO:0006355">
    <property type="term" value="P:regulation of DNA-templated transcription"/>
    <property type="evidence" value="ECO:0007669"/>
    <property type="project" value="UniProtKB-ARBA"/>
</dbReference>
<evidence type="ECO:0000256" key="5">
    <source>
        <dbReference type="ARBA" id="ARBA00023242"/>
    </source>
</evidence>
<dbReference type="InterPro" id="IPR006447">
    <property type="entry name" value="Myb_dom_plants"/>
</dbReference>
<dbReference type="InterPro" id="IPR017930">
    <property type="entry name" value="Myb_dom"/>
</dbReference>
<keyword evidence="5" id="KW-0539">Nucleus</keyword>
<evidence type="ECO:0000259" key="8">
    <source>
        <dbReference type="PROSITE" id="PS51293"/>
    </source>
</evidence>
<dbReference type="InterPro" id="IPR052245">
    <property type="entry name" value="Plant_Stress_Dev_TF"/>
</dbReference>
<accession>A0A7C9D111</accession>
<dbReference type="Pfam" id="PF00249">
    <property type="entry name" value="Myb_DNA-binding"/>
    <property type="match status" value="1"/>
</dbReference>
<proteinExistence type="predicted"/>
<feature type="domain" description="SANT" evidence="8">
    <location>
        <begin position="89"/>
        <end position="142"/>
    </location>
</feature>
<organism evidence="10">
    <name type="scientific">Opuntia streptacantha</name>
    <name type="common">Prickly pear cactus</name>
    <name type="synonym">Opuntia cardona</name>
    <dbReference type="NCBI Taxonomy" id="393608"/>
    <lineage>
        <taxon>Eukaryota</taxon>
        <taxon>Viridiplantae</taxon>
        <taxon>Streptophyta</taxon>
        <taxon>Embryophyta</taxon>
        <taxon>Tracheophyta</taxon>
        <taxon>Spermatophyta</taxon>
        <taxon>Magnoliopsida</taxon>
        <taxon>eudicotyledons</taxon>
        <taxon>Gunneridae</taxon>
        <taxon>Pentapetalae</taxon>
        <taxon>Caryophyllales</taxon>
        <taxon>Cactineae</taxon>
        <taxon>Cactaceae</taxon>
        <taxon>Opuntioideae</taxon>
        <taxon>Opuntia</taxon>
    </lineage>
</organism>
<dbReference type="PANTHER" id="PTHR44191:SF84">
    <property type="entry name" value="F25A4.19 PROTEIN"/>
    <property type="match status" value="1"/>
</dbReference>
<dbReference type="SUPFAM" id="SSF46689">
    <property type="entry name" value="Homeodomain-like"/>
    <property type="match status" value="1"/>
</dbReference>
<keyword evidence="4" id="KW-0804">Transcription</keyword>
<evidence type="ECO:0000259" key="9">
    <source>
        <dbReference type="PROSITE" id="PS51294"/>
    </source>
</evidence>
<keyword evidence="2" id="KW-0805">Transcription regulation</keyword>
<feature type="region of interest" description="Disordered" evidence="6">
    <location>
        <begin position="138"/>
        <end position="183"/>
    </location>
</feature>
<evidence type="ECO:0000256" key="4">
    <source>
        <dbReference type="ARBA" id="ARBA00023163"/>
    </source>
</evidence>
<dbReference type="InterPro" id="IPR001005">
    <property type="entry name" value="SANT/Myb"/>
</dbReference>
<dbReference type="PROSITE" id="PS51293">
    <property type="entry name" value="SANT"/>
    <property type="match status" value="1"/>
</dbReference>
<feature type="domain" description="HTH myb-type" evidence="9">
    <location>
        <begin position="86"/>
        <end position="142"/>
    </location>
</feature>
<dbReference type="GO" id="GO:0005634">
    <property type="term" value="C:nucleus"/>
    <property type="evidence" value="ECO:0007669"/>
    <property type="project" value="UniProtKB-SubCell"/>
</dbReference>
<dbReference type="Gene3D" id="1.10.10.60">
    <property type="entry name" value="Homeodomain-like"/>
    <property type="match status" value="1"/>
</dbReference>
<evidence type="ECO:0000256" key="1">
    <source>
        <dbReference type="ARBA" id="ARBA00004123"/>
    </source>
</evidence>
<dbReference type="SMART" id="SM00717">
    <property type="entry name" value="SANT"/>
    <property type="match status" value="1"/>
</dbReference>